<accession>A0ABS7SRC8</accession>
<feature type="domain" description="Arc-like DNA binding" evidence="1">
    <location>
        <begin position="12"/>
        <end position="54"/>
    </location>
</feature>
<keyword evidence="2" id="KW-0238">DNA-binding</keyword>
<dbReference type="EMBL" id="JAFBIL020000005">
    <property type="protein sequence ID" value="MBZ2208507.1"/>
    <property type="molecule type" value="Genomic_DNA"/>
</dbReference>
<name>A0ABS7SRC8_9BURK</name>
<reference evidence="2 3" key="1">
    <citation type="submission" date="2021-08" db="EMBL/GenBank/DDBJ databases">
        <title>Massilia sp. R798.</title>
        <authorList>
            <person name="Baek J.H."/>
            <person name="Jung H.S."/>
            <person name="Kim K.R."/>
            <person name="Jeon C.O."/>
        </authorList>
    </citation>
    <scope>NUCLEOTIDE SEQUENCE [LARGE SCALE GENOMIC DNA]</scope>
    <source>
        <strain evidence="2 3">R798</strain>
    </source>
</reference>
<proteinExistence type="predicted"/>
<comment type="caution">
    <text evidence="2">The sequence shown here is derived from an EMBL/GenBank/DDBJ whole genome shotgun (WGS) entry which is preliminary data.</text>
</comment>
<dbReference type="InterPro" id="IPR005569">
    <property type="entry name" value="Arc_DNA-bd_dom"/>
</dbReference>
<sequence length="60" mass="6897">MALQNSEQQVADKEQFILRLPGGMRNRIKEMAIANRRSMNGELLMMIEKCLAEEEAAEMQ</sequence>
<dbReference type="InterPro" id="IPR013321">
    <property type="entry name" value="Arc_rbn_hlx_hlx"/>
</dbReference>
<gene>
    <name evidence="2" type="ORF">I4X03_014675</name>
</gene>
<evidence type="ECO:0000313" key="2">
    <source>
        <dbReference type="EMBL" id="MBZ2208507.1"/>
    </source>
</evidence>
<dbReference type="Gene3D" id="1.10.1220.10">
    <property type="entry name" value="Met repressor-like"/>
    <property type="match status" value="1"/>
</dbReference>
<protein>
    <submittedName>
        <fullName evidence="2">Arc family DNA-binding protein</fullName>
    </submittedName>
</protein>
<evidence type="ECO:0000259" key="1">
    <source>
        <dbReference type="Pfam" id="PF03869"/>
    </source>
</evidence>
<organism evidence="2 3">
    <name type="scientific">Massilia soli</name>
    <dbReference type="NCBI Taxonomy" id="2792854"/>
    <lineage>
        <taxon>Bacteria</taxon>
        <taxon>Pseudomonadati</taxon>
        <taxon>Pseudomonadota</taxon>
        <taxon>Betaproteobacteria</taxon>
        <taxon>Burkholderiales</taxon>
        <taxon>Oxalobacteraceae</taxon>
        <taxon>Telluria group</taxon>
        <taxon>Massilia</taxon>
    </lineage>
</organism>
<evidence type="ECO:0000313" key="3">
    <source>
        <dbReference type="Proteomes" id="UP000809349"/>
    </source>
</evidence>
<dbReference type="GO" id="GO:0003677">
    <property type="term" value="F:DNA binding"/>
    <property type="evidence" value="ECO:0007669"/>
    <property type="project" value="UniProtKB-KW"/>
</dbReference>
<dbReference type="RefSeq" id="WP_223468986.1">
    <property type="nucleotide sequence ID" value="NZ_JAFBIL020000005.1"/>
</dbReference>
<dbReference type="Pfam" id="PF03869">
    <property type="entry name" value="Arc"/>
    <property type="match status" value="1"/>
</dbReference>
<dbReference type="Proteomes" id="UP000809349">
    <property type="component" value="Unassembled WGS sequence"/>
</dbReference>
<keyword evidence="3" id="KW-1185">Reference proteome</keyword>
<dbReference type="InterPro" id="IPR010985">
    <property type="entry name" value="Ribbon_hlx_hlx"/>
</dbReference>
<dbReference type="SUPFAM" id="SSF47598">
    <property type="entry name" value="Ribbon-helix-helix"/>
    <property type="match status" value="1"/>
</dbReference>